<dbReference type="AlphaFoldDB" id="A0A4Z2E0E1"/>
<accession>A0A4Z2E0E1</accession>
<name>A0A4Z2E0E1_9TELE</name>
<dbReference type="Proteomes" id="UP000314294">
    <property type="component" value="Unassembled WGS sequence"/>
</dbReference>
<evidence type="ECO:0000313" key="1">
    <source>
        <dbReference type="EMBL" id="TNN22261.1"/>
    </source>
</evidence>
<proteinExistence type="predicted"/>
<comment type="caution">
    <text evidence="1">The sequence shown here is derived from an EMBL/GenBank/DDBJ whole genome shotgun (WGS) entry which is preliminary data.</text>
</comment>
<dbReference type="EMBL" id="SRLO01023429">
    <property type="protein sequence ID" value="TNN22261.1"/>
    <property type="molecule type" value="Genomic_DNA"/>
</dbReference>
<evidence type="ECO:0000313" key="2">
    <source>
        <dbReference type="Proteomes" id="UP000314294"/>
    </source>
</evidence>
<reference evidence="1 2" key="1">
    <citation type="submission" date="2019-03" db="EMBL/GenBank/DDBJ databases">
        <title>First draft genome of Liparis tanakae, snailfish: a comprehensive survey of snailfish specific genes.</title>
        <authorList>
            <person name="Kim W."/>
            <person name="Song I."/>
            <person name="Jeong J.-H."/>
            <person name="Kim D."/>
            <person name="Kim S."/>
            <person name="Ryu S."/>
            <person name="Song J.Y."/>
            <person name="Lee S.K."/>
        </authorList>
    </citation>
    <scope>NUCLEOTIDE SEQUENCE [LARGE SCALE GENOMIC DNA]</scope>
    <source>
        <tissue evidence="1">Muscle</tissue>
    </source>
</reference>
<gene>
    <name evidence="1" type="ORF">EYF80_067625</name>
</gene>
<organism evidence="1 2">
    <name type="scientific">Liparis tanakae</name>
    <name type="common">Tanaka's snailfish</name>
    <dbReference type="NCBI Taxonomy" id="230148"/>
    <lineage>
        <taxon>Eukaryota</taxon>
        <taxon>Metazoa</taxon>
        <taxon>Chordata</taxon>
        <taxon>Craniata</taxon>
        <taxon>Vertebrata</taxon>
        <taxon>Euteleostomi</taxon>
        <taxon>Actinopterygii</taxon>
        <taxon>Neopterygii</taxon>
        <taxon>Teleostei</taxon>
        <taxon>Neoteleostei</taxon>
        <taxon>Acanthomorphata</taxon>
        <taxon>Eupercaria</taxon>
        <taxon>Perciformes</taxon>
        <taxon>Cottioidei</taxon>
        <taxon>Cottales</taxon>
        <taxon>Liparidae</taxon>
        <taxon>Liparis</taxon>
    </lineage>
</organism>
<keyword evidence="2" id="KW-1185">Reference proteome</keyword>
<sequence length="97" mass="10315">MNGLGGETAHESSGIEMSLARRSRLKATAVGFILRSGLSDSDLDGEVVLSVRLRFHDRAAIGPGGSRGHWLCVCSGEGDGPRVEKIEPISRGEKIIK</sequence>
<protein>
    <submittedName>
        <fullName evidence="1">Uncharacterized protein</fullName>
    </submittedName>
</protein>